<feature type="transmembrane region" description="Helical" evidence="1">
    <location>
        <begin position="78"/>
        <end position="99"/>
    </location>
</feature>
<dbReference type="EMBL" id="VUNL01000002">
    <property type="protein sequence ID" value="MSV24003.1"/>
    <property type="molecule type" value="Genomic_DNA"/>
</dbReference>
<keyword evidence="3" id="KW-1185">Reference proteome</keyword>
<protein>
    <submittedName>
        <fullName evidence="2">Energy-coupled thiamine transporter ThiT</fullName>
    </submittedName>
</protein>
<feature type="transmembrane region" description="Helical" evidence="1">
    <location>
        <begin position="132"/>
        <end position="157"/>
    </location>
</feature>
<name>A0A6I2UP85_9FIRM</name>
<keyword evidence="1" id="KW-1133">Transmembrane helix</keyword>
<dbReference type="NCBIfam" id="TIGR02357">
    <property type="entry name" value="ECF_ThiT_YuaJ"/>
    <property type="match status" value="1"/>
</dbReference>
<dbReference type="Pfam" id="PF09515">
    <property type="entry name" value="Thia_YuaJ"/>
    <property type="match status" value="1"/>
</dbReference>
<dbReference type="Proteomes" id="UP000430222">
    <property type="component" value="Unassembled WGS sequence"/>
</dbReference>
<reference evidence="2 3" key="1">
    <citation type="submission" date="2019-08" db="EMBL/GenBank/DDBJ databases">
        <title>In-depth cultivation of the pig gut microbiome towards novel bacterial diversity and tailored functional studies.</title>
        <authorList>
            <person name="Wylensek D."/>
            <person name="Hitch T.C.A."/>
            <person name="Clavel T."/>
        </authorList>
    </citation>
    <scope>NUCLEOTIDE SEQUENCE [LARGE SCALE GENOMIC DNA]</scope>
    <source>
        <strain evidence="3">WCA-380-WT-3B3</strain>
    </source>
</reference>
<accession>A0A6I2UP85</accession>
<sequence>MDAHIIAAAAVLTALSVLLQQFRLFHMPQGGSVTVGSMVPLLLISYRFGPGVGMLAGFICGMLNLFQDPYILHPVQVLFDYPLPFMAMGLAGLSAGHIYRGAAAAFAARFLCHFISGIVFFSSYAPSGTSPILYALTFNASYLVPEFLVCCLILKLLPVSRLLNAMGGKS</sequence>
<dbReference type="GO" id="GO:0005886">
    <property type="term" value="C:plasma membrane"/>
    <property type="evidence" value="ECO:0007669"/>
    <property type="project" value="InterPro"/>
</dbReference>
<dbReference type="GO" id="GO:0015234">
    <property type="term" value="F:thiamine transmembrane transporter activity"/>
    <property type="evidence" value="ECO:0007669"/>
    <property type="project" value="InterPro"/>
</dbReference>
<feature type="transmembrane region" description="Helical" evidence="1">
    <location>
        <begin position="43"/>
        <end position="66"/>
    </location>
</feature>
<feature type="transmembrane region" description="Helical" evidence="1">
    <location>
        <begin position="105"/>
        <end position="125"/>
    </location>
</feature>
<dbReference type="AlphaFoldDB" id="A0A6I2UP85"/>
<proteinExistence type="predicted"/>
<comment type="caution">
    <text evidence="2">The sequence shown here is derived from an EMBL/GenBank/DDBJ whole genome shotgun (WGS) entry which is preliminary data.</text>
</comment>
<keyword evidence="1" id="KW-0812">Transmembrane</keyword>
<gene>
    <name evidence="2" type="primary">thiT</name>
    <name evidence="2" type="ORF">FYJ78_02140</name>
</gene>
<organism evidence="2 3">
    <name type="scientific">Selenomonas montiformis</name>
    <dbReference type="NCBI Taxonomy" id="2652285"/>
    <lineage>
        <taxon>Bacteria</taxon>
        <taxon>Bacillati</taxon>
        <taxon>Bacillota</taxon>
        <taxon>Negativicutes</taxon>
        <taxon>Selenomonadales</taxon>
        <taxon>Selenomonadaceae</taxon>
        <taxon>Selenomonas</taxon>
    </lineage>
</organism>
<dbReference type="Gene3D" id="1.10.1760.20">
    <property type="match status" value="1"/>
</dbReference>
<keyword evidence="1" id="KW-0472">Membrane</keyword>
<evidence type="ECO:0000256" key="1">
    <source>
        <dbReference type="SAM" id="Phobius"/>
    </source>
</evidence>
<evidence type="ECO:0000313" key="2">
    <source>
        <dbReference type="EMBL" id="MSV24003.1"/>
    </source>
</evidence>
<evidence type="ECO:0000313" key="3">
    <source>
        <dbReference type="Proteomes" id="UP000430222"/>
    </source>
</evidence>
<dbReference type="InterPro" id="IPR012651">
    <property type="entry name" value="Thia_Transptr_ThiT"/>
</dbReference>